<dbReference type="PANTHER" id="PTHR11954">
    <property type="entry name" value="D-DOPACHROME DECARBOXYLASE"/>
    <property type="match status" value="1"/>
</dbReference>
<dbReference type="SUPFAM" id="SSF55331">
    <property type="entry name" value="Tautomerase/MIF"/>
    <property type="match status" value="1"/>
</dbReference>
<organism evidence="13 14">
    <name type="scientific">Desmophyllum pertusum</name>
    <dbReference type="NCBI Taxonomy" id="174260"/>
    <lineage>
        <taxon>Eukaryota</taxon>
        <taxon>Metazoa</taxon>
        <taxon>Cnidaria</taxon>
        <taxon>Anthozoa</taxon>
        <taxon>Hexacorallia</taxon>
        <taxon>Scleractinia</taxon>
        <taxon>Caryophylliina</taxon>
        <taxon>Caryophylliidae</taxon>
        <taxon>Desmophyllum</taxon>
    </lineage>
</organism>
<evidence type="ECO:0000256" key="12">
    <source>
        <dbReference type="ARBA" id="ARBA00042730"/>
    </source>
</evidence>
<comment type="similarity">
    <text evidence="2">Belongs to the MIF family.</text>
</comment>
<comment type="caution">
    <text evidence="13">The sequence shown here is derived from an EMBL/GenBank/DDBJ whole genome shotgun (WGS) entry which is preliminary data.</text>
</comment>
<comment type="catalytic activity">
    <reaction evidence="6">
        <text>3-phenylpyruvate = enol-phenylpyruvate</text>
        <dbReference type="Rhea" id="RHEA:17097"/>
        <dbReference type="ChEBI" id="CHEBI:16815"/>
        <dbReference type="ChEBI" id="CHEBI:18005"/>
        <dbReference type="EC" id="5.3.2.1"/>
    </reaction>
</comment>
<accession>A0A9X0D787</accession>
<dbReference type="EMBL" id="MU825440">
    <property type="protein sequence ID" value="KAJ7389141.1"/>
    <property type="molecule type" value="Genomic_DNA"/>
</dbReference>
<keyword evidence="5" id="KW-0413">Isomerase</keyword>
<dbReference type="Pfam" id="PF01187">
    <property type="entry name" value="MIF"/>
    <property type="match status" value="1"/>
</dbReference>
<keyword evidence="4" id="KW-0964">Secreted</keyword>
<dbReference type="AlphaFoldDB" id="A0A9X0D787"/>
<dbReference type="GO" id="GO:0050178">
    <property type="term" value="F:phenylpyruvate tautomerase activity"/>
    <property type="evidence" value="ECO:0007669"/>
    <property type="project" value="UniProtKB-EC"/>
</dbReference>
<evidence type="ECO:0000256" key="3">
    <source>
        <dbReference type="ARBA" id="ARBA00022514"/>
    </source>
</evidence>
<reference evidence="13" key="1">
    <citation type="submission" date="2023-01" db="EMBL/GenBank/DDBJ databases">
        <title>Genome assembly of the deep-sea coral Lophelia pertusa.</title>
        <authorList>
            <person name="Herrera S."/>
            <person name="Cordes E."/>
        </authorList>
    </citation>
    <scope>NUCLEOTIDE SEQUENCE</scope>
    <source>
        <strain evidence="13">USNM1676648</strain>
        <tissue evidence="13">Polyp</tissue>
    </source>
</reference>
<dbReference type="GO" id="GO:0004167">
    <property type="term" value="F:dopachrome isomerase activity"/>
    <property type="evidence" value="ECO:0007669"/>
    <property type="project" value="UniProtKB-EC"/>
</dbReference>
<evidence type="ECO:0000256" key="1">
    <source>
        <dbReference type="ARBA" id="ARBA00004613"/>
    </source>
</evidence>
<evidence type="ECO:0000256" key="2">
    <source>
        <dbReference type="ARBA" id="ARBA00005851"/>
    </source>
</evidence>
<evidence type="ECO:0000313" key="13">
    <source>
        <dbReference type="EMBL" id="KAJ7389141.1"/>
    </source>
</evidence>
<dbReference type="GO" id="GO:0005125">
    <property type="term" value="F:cytokine activity"/>
    <property type="evidence" value="ECO:0007669"/>
    <property type="project" value="UniProtKB-KW"/>
</dbReference>
<name>A0A9X0D787_9CNID</name>
<comment type="catalytic activity">
    <reaction evidence="7">
        <text>L-dopachrome = 5,6-dihydroxyindole-2-carboxylate</text>
        <dbReference type="Rhea" id="RHEA:13041"/>
        <dbReference type="ChEBI" id="CHEBI:16875"/>
        <dbReference type="ChEBI" id="CHEBI:57509"/>
        <dbReference type="EC" id="5.3.3.12"/>
    </reaction>
</comment>
<keyword evidence="14" id="KW-1185">Reference proteome</keyword>
<evidence type="ECO:0000256" key="9">
    <source>
        <dbReference type="ARBA" id="ARBA00039086"/>
    </source>
</evidence>
<comment type="subcellular location">
    <subcellularLocation>
        <location evidence="1">Secreted</location>
    </subcellularLocation>
</comment>
<dbReference type="EC" id="5.3.2.1" evidence="9"/>
<dbReference type="InterPro" id="IPR001398">
    <property type="entry name" value="Macrophage_inhib_fac"/>
</dbReference>
<evidence type="ECO:0000313" key="14">
    <source>
        <dbReference type="Proteomes" id="UP001163046"/>
    </source>
</evidence>
<dbReference type="Gene3D" id="3.30.429.10">
    <property type="entry name" value="Macrophage Migration Inhibitory Factor"/>
    <property type="match status" value="1"/>
</dbReference>
<evidence type="ECO:0000256" key="10">
    <source>
        <dbReference type="ARBA" id="ARBA00041631"/>
    </source>
</evidence>
<protein>
    <recommendedName>
        <fullName evidence="12">L-dopachrome isomerase</fullName>
        <ecNumber evidence="9">5.3.2.1</ecNumber>
        <ecNumber evidence="8">5.3.3.12</ecNumber>
    </recommendedName>
    <alternativeName>
        <fullName evidence="10">L-dopachrome tautomerase</fullName>
    </alternativeName>
    <alternativeName>
        <fullName evidence="11">Phenylpyruvate tautomerase</fullName>
    </alternativeName>
</protein>
<dbReference type="PANTHER" id="PTHR11954:SF6">
    <property type="entry name" value="MACROPHAGE MIGRATION INHIBITORY FACTOR"/>
    <property type="match status" value="1"/>
</dbReference>
<sequence length="94" mass="10132">MPYFDLTTNVTEVPTDFHKETTDLLAKHLGKPSSVVGVHVNAGAKLTFGGTDDRPAGIINLYSAGCLGPEKNNSFSAAITEQLQKQLKIPSDRF</sequence>
<evidence type="ECO:0000256" key="7">
    <source>
        <dbReference type="ARBA" id="ARBA00036823"/>
    </source>
</evidence>
<evidence type="ECO:0000256" key="6">
    <source>
        <dbReference type="ARBA" id="ARBA00036735"/>
    </source>
</evidence>
<dbReference type="Proteomes" id="UP001163046">
    <property type="component" value="Unassembled WGS sequence"/>
</dbReference>
<dbReference type="EC" id="5.3.3.12" evidence="8"/>
<dbReference type="GO" id="GO:0005615">
    <property type="term" value="C:extracellular space"/>
    <property type="evidence" value="ECO:0007669"/>
    <property type="project" value="UniProtKB-KW"/>
</dbReference>
<evidence type="ECO:0000256" key="4">
    <source>
        <dbReference type="ARBA" id="ARBA00022525"/>
    </source>
</evidence>
<evidence type="ECO:0000256" key="8">
    <source>
        <dbReference type="ARBA" id="ARBA00038932"/>
    </source>
</evidence>
<dbReference type="OrthoDB" id="255819at2759"/>
<dbReference type="InterPro" id="IPR014347">
    <property type="entry name" value="Tautomerase/MIF_sf"/>
</dbReference>
<evidence type="ECO:0000256" key="5">
    <source>
        <dbReference type="ARBA" id="ARBA00023235"/>
    </source>
</evidence>
<proteinExistence type="inferred from homology"/>
<evidence type="ECO:0000256" key="11">
    <source>
        <dbReference type="ARBA" id="ARBA00041912"/>
    </source>
</evidence>
<gene>
    <name evidence="13" type="ORF">OS493_033467</name>
</gene>
<keyword evidence="3" id="KW-0202">Cytokine</keyword>